<dbReference type="GO" id="GO:0020037">
    <property type="term" value="F:heme binding"/>
    <property type="evidence" value="ECO:0007669"/>
    <property type="project" value="InterPro"/>
</dbReference>
<dbReference type="InterPro" id="IPR017972">
    <property type="entry name" value="Cyt_P450_CS"/>
</dbReference>
<sequence length="417" mass="47053">MHRRYGPICKEEALFNVHVINVFDKADIEKVLRSGGGRRHPVRPPIEAIVNYRRSRPDRYASAGLVNEQGEAWHFLRTHLTSDLTSPKTISCQLPQIQEIADDWCNFIRYKRDSKCVISALEGAAMSLGLESSCALVLGRRLGFLASTLSPVVQELSEAVCQHFLATRDTYYGLPWWRLFSTPAYRQLARSEETIYTLAAQLVRTDREAVQNSPVLKSVMNAPIDDKEKIAALVDFIAAGIYTLKNSLIFLLYLVASHPGAQEKILEDSSKSYLKACISEAFRLIPTAFCLARVTTEPLDLSGYAVEAGSVVVCHTGIACKNEEYFNNANEFRPERWLGEERQKTLSNATFLVSPFGAGKRMCPGRRFIEQVLPVFLETIVRNFEMDVVNKMELQFEFLLAPKGPTSMVFKERDWSP</sequence>
<evidence type="ECO:0000256" key="7">
    <source>
        <dbReference type="ARBA" id="ARBA00023033"/>
    </source>
</evidence>
<keyword evidence="4 8" id="KW-0479">Metal-binding</keyword>
<gene>
    <name evidence="10" type="ORF">CALMAC_LOCUS8342</name>
</gene>
<dbReference type="CDD" id="cd11054">
    <property type="entry name" value="CYP24A1-like"/>
    <property type="match status" value="1"/>
</dbReference>
<comment type="cofactor">
    <cofactor evidence="1 8">
        <name>heme</name>
        <dbReference type="ChEBI" id="CHEBI:30413"/>
    </cofactor>
</comment>
<evidence type="ECO:0008006" key="12">
    <source>
        <dbReference type="Google" id="ProtNLM"/>
    </source>
</evidence>
<dbReference type="InterPro" id="IPR001128">
    <property type="entry name" value="Cyt_P450"/>
</dbReference>
<protein>
    <recommendedName>
        <fullName evidence="12">Cytochrome P450</fullName>
    </recommendedName>
</protein>
<accession>A0A653CDX4</accession>
<dbReference type="OrthoDB" id="3945418at2759"/>
<evidence type="ECO:0000313" key="11">
    <source>
        <dbReference type="Proteomes" id="UP000410492"/>
    </source>
</evidence>
<dbReference type="PANTHER" id="PTHR24279:SF120">
    <property type="entry name" value="CYTOCHROME P450"/>
    <property type="match status" value="1"/>
</dbReference>
<dbReference type="PRINTS" id="PR00385">
    <property type="entry name" value="P450"/>
</dbReference>
<dbReference type="InterPro" id="IPR002401">
    <property type="entry name" value="Cyt_P450_E_grp-I"/>
</dbReference>
<keyword evidence="7 9" id="KW-0503">Monooxygenase</keyword>
<evidence type="ECO:0000313" key="10">
    <source>
        <dbReference type="EMBL" id="VEN46152.1"/>
    </source>
</evidence>
<proteinExistence type="inferred from homology"/>
<dbReference type="GO" id="GO:0004497">
    <property type="term" value="F:monooxygenase activity"/>
    <property type="evidence" value="ECO:0007669"/>
    <property type="project" value="UniProtKB-KW"/>
</dbReference>
<dbReference type="PRINTS" id="PR00463">
    <property type="entry name" value="EP450I"/>
</dbReference>
<dbReference type="GO" id="GO:0016705">
    <property type="term" value="F:oxidoreductase activity, acting on paired donors, with incorporation or reduction of molecular oxygen"/>
    <property type="evidence" value="ECO:0007669"/>
    <property type="project" value="InterPro"/>
</dbReference>
<dbReference type="PROSITE" id="PS00086">
    <property type="entry name" value="CYTOCHROME_P450"/>
    <property type="match status" value="1"/>
</dbReference>
<dbReference type="EMBL" id="CAACVG010007577">
    <property type="protein sequence ID" value="VEN46152.1"/>
    <property type="molecule type" value="Genomic_DNA"/>
</dbReference>
<evidence type="ECO:0000256" key="2">
    <source>
        <dbReference type="ARBA" id="ARBA00010617"/>
    </source>
</evidence>
<evidence type="ECO:0000256" key="3">
    <source>
        <dbReference type="ARBA" id="ARBA00022617"/>
    </source>
</evidence>
<dbReference type="SUPFAM" id="SSF48264">
    <property type="entry name" value="Cytochrome P450"/>
    <property type="match status" value="1"/>
</dbReference>
<dbReference type="Gene3D" id="1.10.630.10">
    <property type="entry name" value="Cytochrome P450"/>
    <property type="match status" value="1"/>
</dbReference>
<evidence type="ECO:0000256" key="9">
    <source>
        <dbReference type="RuleBase" id="RU000461"/>
    </source>
</evidence>
<dbReference type="AlphaFoldDB" id="A0A653CDX4"/>
<keyword evidence="11" id="KW-1185">Reference proteome</keyword>
<feature type="binding site" description="axial binding residue" evidence="8">
    <location>
        <position position="363"/>
    </location>
    <ligand>
        <name>heme</name>
        <dbReference type="ChEBI" id="CHEBI:30413"/>
    </ligand>
    <ligandPart>
        <name>Fe</name>
        <dbReference type="ChEBI" id="CHEBI:18248"/>
    </ligandPart>
</feature>
<dbReference type="InterPro" id="IPR036396">
    <property type="entry name" value="Cyt_P450_sf"/>
</dbReference>
<keyword evidence="6 8" id="KW-0408">Iron</keyword>
<evidence type="ECO:0000256" key="6">
    <source>
        <dbReference type="ARBA" id="ARBA00023004"/>
    </source>
</evidence>
<comment type="similarity">
    <text evidence="2 9">Belongs to the cytochrome P450 family.</text>
</comment>
<evidence type="ECO:0000256" key="8">
    <source>
        <dbReference type="PIRSR" id="PIRSR602401-1"/>
    </source>
</evidence>
<dbReference type="Proteomes" id="UP000410492">
    <property type="component" value="Unassembled WGS sequence"/>
</dbReference>
<dbReference type="Pfam" id="PF00067">
    <property type="entry name" value="p450"/>
    <property type="match status" value="1"/>
</dbReference>
<keyword evidence="3 8" id="KW-0349">Heme</keyword>
<keyword evidence="5 9" id="KW-0560">Oxidoreductase</keyword>
<evidence type="ECO:0000256" key="1">
    <source>
        <dbReference type="ARBA" id="ARBA00001971"/>
    </source>
</evidence>
<dbReference type="InterPro" id="IPR050479">
    <property type="entry name" value="CYP11_CYP27_families"/>
</dbReference>
<organism evidence="10 11">
    <name type="scientific">Callosobruchus maculatus</name>
    <name type="common">Southern cowpea weevil</name>
    <name type="synonym">Pulse bruchid</name>
    <dbReference type="NCBI Taxonomy" id="64391"/>
    <lineage>
        <taxon>Eukaryota</taxon>
        <taxon>Metazoa</taxon>
        <taxon>Ecdysozoa</taxon>
        <taxon>Arthropoda</taxon>
        <taxon>Hexapoda</taxon>
        <taxon>Insecta</taxon>
        <taxon>Pterygota</taxon>
        <taxon>Neoptera</taxon>
        <taxon>Endopterygota</taxon>
        <taxon>Coleoptera</taxon>
        <taxon>Polyphaga</taxon>
        <taxon>Cucujiformia</taxon>
        <taxon>Chrysomeloidea</taxon>
        <taxon>Chrysomelidae</taxon>
        <taxon>Bruchinae</taxon>
        <taxon>Bruchini</taxon>
        <taxon>Callosobruchus</taxon>
    </lineage>
</organism>
<evidence type="ECO:0000256" key="5">
    <source>
        <dbReference type="ARBA" id="ARBA00023002"/>
    </source>
</evidence>
<dbReference type="GO" id="GO:0005506">
    <property type="term" value="F:iron ion binding"/>
    <property type="evidence" value="ECO:0007669"/>
    <property type="project" value="InterPro"/>
</dbReference>
<reference evidence="10 11" key="1">
    <citation type="submission" date="2019-01" db="EMBL/GenBank/DDBJ databases">
        <authorList>
            <person name="Sayadi A."/>
        </authorList>
    </citation>
    <scope>NUCLEOTIDE SEQUENCE [LARGE SCALE GENOMIC DNA]</scope>
</reference>
<name>A0A653CDX4_CALMS</name>
<dbReference type="PANTHER" id="PTHR24279">
    <property type="entry name" value="CYTOCHROME P450"/>
    <property type="match status" value="1"/>
</dbReference>
<evidence type="ECO:0000256" key="4">
    <source>
        <dbReference type="ARBA" id="ARBA00022723"/>
    </source>
</evidence>